<name>A0AA38XDA4_9EURO</name>
<dbReference type="EMBL" id="JAPDRK010000006">
    <property type="protein sequence ID" value="KAJ9611353.1"/>
    <property type="molecule type" value="Genomic_DNA"/>
</dbReference>
<proteinExistence type="predicted"/>
<comment type="caution">
    <text evidence="1">The sequence shown here is derived from an EMBL/GenBank/DDBJ whole genome shotgun (WGS) entry which is preliminary data.</text>
</comment>
<dbReference type="Proteomes" id="UP001172673">
    <property type="component" value="Unassembled WGS sequence"/>
</dbReference>
<keyword evidence="2" id="KW-1185">Reference proteome</keyword>
<evidence type="ECO:0000313" key="2">
    <source>
        <dbReference type="Proteomes" id="UP001172673"/>
    </source>
</evidence>
<evidence type="ECO:0000313" key="1">
    <source>
        <dbReference type="EMBL" id="KAJ9611353.1"/>
    </source>
</evidence>
<accession>A0AA38XDA4</accession>
<dbReference type="AlphaFoldDB" id="A0AA38XDA4"/>
<gene>
    <name evidence="1" type="ORF">H2200_004537</name>
</gene>
<sequence>MAAIDGFPGLFDQQSDCKTILLKLHFVTAKLIRLAIKFALLQFNVLPISDSDVLQVISEADVHAMGKAETTEVNAIIEEANAANGLGSPDHASDSDGNEKMLAMDELLLHISEMQNTLYRRCPGLRLAVISHQNLSESQQVAVPKSREWVEAYTKFHFSVASLEDFVKKVAQCVKDALDAVRCHEAEKNASEI</sequence>
<protein>
    <submittedName>
        <fullName evidence="1">Uncharacterized protein</fullName>
    </submittedName>
</protein>
<reference evidence="1" key="1">
    <citation type="submission" date="2022-10" db="EMBL/GenBank/DDBJ databases">
        <title>Culturing micro-colonial fungi from biological soil crusts in the Mojave desert and describing Neophaeococcomyces mojavensis, and introducing the new genera and species Taxawa tesnikishii.</title>
        <authorList>
            <person name="Kurbessoian T."/>
            <person name="Stajich J.E."/>
        </authorList>
    </citation>
    <scope>NUCLEOTIDE SEQUENCE</scope>
    <source>
        <strain evidence="1">TK_41</strain>
    </source>
</reference>
<organism evidence="1 2">
    <name type="scientific">Cladophialophora chaetospira</name>
    <dbReference type="NCBI Taxonomy" id="386627"/>
    <lineage>
        <taxon>Eukaryota</taxon>
        <taxon>Fungi</taxon>
        <taxon>Dikarya</taxon>
        <taxon>Ascomycota</taxon>
        <taxon>Pezizomycotina</taxon>
        <taxon>Eurotiomycetes</taxon>
        <taxon>Chaetothyriomycetidae</taxon>
        <taxon>Chaetothyriales</taxon>
        <taxon>Herpotrichiellaceae</taxon>
        <taxon>Cladophialophora</taxon>
    </lineage>
</organism>